<dbReference type="RefSeq" id="WP_003089662.1">
    <property type="nucleotide sequence ID" value="NZ_AJTZ01000005.1"/>
</dbReference>
<evidence type="ECO:0000259" key="4">
    <source>
        <dbReference type="PROSITE" id="PS01124"/>
    </source>
</evidence>
<evidence type="ECO:0000256" key="3">
    <source>
        <dbReference type="ARBA" id="ARBA00023163"/>
    </source>
</evidence>
<dbReference type="SMART" id="SM00342">
    <property type="entry name" value="HTH_ARAC"/>
    <property type="match status" value="1"/>
</dbReference>
<comment type="caution">
    <text evidence="5">The sequence shown here is derived from an EMBL/GenBank/DDBJ whole genome shotgun (WGS) entry which is preliminary data.</text>
</comment>
<proteinExistence type="predicted"/>
<protein>
    <submittedName>
        <fullName evidence="5">Transcriptional regulator</fullName>
    </submittedName>
</protein>
<keyword evidence="2" id="KW-0238">DNA-binding</keyword>
<evidence type="ECO:0000313" key="6">
    <source>
        <dbReference type="Proteomes" id="UP000007815"/>
    </source>
</evidence>
<dbReference type="PANTHER" id="PTHR47894">
    <property type="entry name" value="HTH-TYPE TRANSCRIPTIONAL REGULATOR GADX"/>
    <property type="match status" value="1"/>
</dbReference>
<organism evidence="5 6">
    <name type="scientific">Streptococcus ratti FA-1 = DSM 20564</name>
    <dbReference type="NCBI Taxonomy" id="699248"/>
    <lineage>
        <taxon>Bacteria</taxon>
        <taxon>Bacillati</taxon>
        <taxon>Bacillota</taxon>
        <taxon>Bacilli</taxon>
        <taxon>Lactobacillales</taxon>
        <taxon>Streptococcaceae</taxon>
        <taxon>Streptococcus</taxon>
    </lineage>
</organism>
<keyword evidence="1" id="KW-0805">Transcription regulation</keyword>
<accession>A0ABP2QZR6</accession>
<reference evidence="5 6" key="1">
    <citation type="submission" date="2009-12" db="EMBL/GenBank/DDBJ databases">
        <authorList>
            <person name="Lefebure T."/>
            <person name="Cornejo O.E."/>
            <person name="Pavinski Bitar P.D."/>
            <person name="Lang P."/>
            <person name="Stanhope M.J."/>
        </authorList>
    </citation>
    <scope>NUCLEOTIDE SEQUENCE [LARGE SCALE GENOMIC DNA]</scope>
    <source>
        <strain evidence="5 6">FA-1</strain>
    </source>
</reference>
<gene>
    <name evidence="5" type="ORF">SRA_08421</name>
</gene>
<evidence type="ECO:0000256" key="2">
    <source>
        <dbReference type="ARBA" id="ARBA00023125"/>
    </source>
</evidence>
<dbReference type="PROSITE" id="PS01124">
    <property type="entry name" value="HTH_ARAC_FAMILY_2"/>
    <property type="match status" value="1"/>
</dbReference>
<sequence length="327" mass="37497">MKLIITRQFQSFLKELGIEVGLILQRAQLPNKLWQEELVYNAQDYYRFVATLDKLITDEALLALSKIENIKMFVPAFFAALSSPDGLTALQRFAKYKSLIGPVEMQIHEKRDEVTINYAYFSSQLPIPRMLLLQEQLLLLSILRTGTGIRILPRQISSPYNYGRLLENEIGILPQKSESNLLVLSKTDLEKPFITENNVMWYHLKPSLNEQLSRLDNEGNFTQIVQDELLSAIPSSQFSLATIADRLGINARTLQRKLAAENTSFKEEVLHMQKSMALSYLDLSMSVDEIAYLVGYSEKSSFLRAFKKWTGKTLKQYKAAHYCKGER</sequence>
<dbReference type="InterPro" id="IPR018060">
    <property type="entry name" value="HTH_AraC"/>
</dbReference>
<dbReference type="Proteomes" id="UP000007815">
    <property type="component" value="Unassembled WGS sequence"/>
</dbReference>
<dbReference type="Pfam" id="PF12833">
    <property type="entry name" value="HTH_18"/>
    <property type="match status" value="1"/>
</dbReference>
<keyword evidence="6" id="KW-1185">Reference proteome</keyword>
<evidence type="ECO:0000256" key="1">
    <source>
        <dbReference type="ARBA" id="ARBA00023015"/>
    </source>
</evidence>
<keyword evidence="3" id="KW-0804">Transcription</keyword>
<feature type="domain" description="HTH araC/xylS-type" evidence="4">
    <location>
        <begin position="219"/>
        <end position="320"/>
    </location>
</feature>
<evidence type="ECO:0000313" key="5">
    <source>
        <dbReference type="EMBL" id="EJN94548.1"/>
    </source>
</evidence>
<dbReference type="SUPFAM" id="SSF46689">
    <property type="entry name" value="Homeodomain-like"/>
    <property type="match status" value="1"/>
</dbReference>
<dbReference type="Gene3D" id="1.10.10.60">
    <property type="entry name" value="Homeodomain-like"/>
    <property type="match status" value="1"/>
</dbReference>
<dbReference type="PANTHER" id="PTHR47894:SF4">
    <property type="entry name" value="HTH-TYPE TRANSCRIPTIONAL REGULATOR GADX"/>
    <property type="match status" value="1"/>
</dbReference>
<dbReference type="InterPro" id="IPR009057">
    <property type="entry name" value="Homeodomain-like_sf"/>
</dbReference>
<name>A0ABP2QZR6_STRRT</name>
<dbReference type="EMBL" id="AJTZ01000005">
    <property type="protein sequence ID" value="EJN94548.1"/>
    <property type="molecule type" value="Genomic_DNA"/>
</dbReference>